<accession>A0A0L0F0X3</accession>
<dbReference type="EMBL" id="KQ251547">
    <property type="protein sequence ID" value="KNC70301.1"/>
    <property type="molecule type" value="Genomic_DNA"/>
</dbReference>
<dbReference type="RefSeq" id="XP_014144203.1">
    <property type="nucleotide sequence ID" value="XM_014288728.1"/>
</dbReference>
<keyword evidence="2" id="KW-1185">Reference proteome</keyword>
<dbReference type="Proteomes" id="UP000054560">
    <property type="component" value="Unassembled WGS sequence"/>
</dbReference>
<organism evidence="1 2">
    <name type="scientific">Sphaeroforma arctica JP610</name>
    <dbReference type="NCBI Taxonomy" id="667725"/>
    <lineage>
        <taxon>Eukaryota</taxon>
        <taxon>Ichthyosporea</taxon>
        <taxon>Ichthyophonida</taxon>
        <taxon>Sphaeroforma</taxon>
    </lineage>
</organism>
<name>A0A0L0F0X3_9EUKA</name>
<proteinExistence type="predicted"/>
<feature type="non-terminal residue" evidence="1">
    <location>
        <position position="1"/>
    </location>
</feature>
<sequence>APLMLNTRTQVVATQSDLDTQLANANRFGTDDERRTAYREFVRYHTDHNDLKRVRCGLSTLTAPLY</sequence>
<dbReference type="AlphaFoldDB" id="A0A0L0F0X3"/>
<dbReference type="GeneID" id="25917680"/>
<reference evidence="1 2" key="1">
    <citation type="submission" date="2011-02" db="EMBL/GenBank/DDBJ databases">
        <title>The Genome Sequence of Sphaeroforma arctica JP610.</title>
        <authorList>
            <consortium name="The Broad Institute Genome Sequencing Platform"/>
            <person name="Russ C."/>
            <person name="Cuomo C."/>
            <person name="Young S.K."/>
            <person name="Zeng Q."/>
            <person name="Gargeya S."/>
            <person name="Alvarado L."/>
            <person name="Berlin A."/>
            <person name="Chapman S.B."/>
            <person name="Chen Z."/>
            <person name="Freedman E."/>
            <person name="Gellesch M."/>
            <person name="Goldberg J."/>
            <person name="Griggs A."/>
            <person name="Gujja S."/>
            <person name="Heilman E."/>
            <person name="Heiman D."/>
            <person name="Howarth C."/>
            <person name="Mehta T."/>
            <person name="Neiman D."/>
            <person name="Pearson M."/>
            <person name="Roberts A."/>
            <person name="Saif S."/>
            <person name="Shea T."/>
            <person name="Shenoy N."/>
            <person name="Sisk P."/>
            <person name="Stolte C."/>
            <person name="Sykes S."/>
            <person name="White J."/>
            <person name="Yandava C."/>
            <person name="Burger G."/>
            <person name="Gray M.W."/>
            <person name="Holland P.W.H."/>
            <person name="King N."/>
            <person name="Lang F.B.F."/>
            <person name="Roger A.J."/>
            <person name="Ruiz-Trillo I."/>
            <person name="Haas B."/>
            <person name="Nusbaum C."/>
            <person name="Birren B."/>
        </authorList>
    </citation>
    <scope>NUCLEOTIDE SEQUENCE [LARGE SCALE GENOMIC DNA]</scope>
    <source>
        <strain evidence="1 2">JP610</strain>
    </source>
</reference>
<feature type="non-terminal residue" evidence="1">
    <location>
        <position position="66"/>
    </location>
</feature>
<evidence type="ECO:0000313" key="1">
    <source>
        <dbReference type="EMBL" id="KNC70301.1"/>
    </source>
</evidence>
<evidence type="ECO:0000313" key="2">
    <source>
        <dbReference type="Proteomes" id="UP000054560"/>
    </source>
</evidence>
<gene>
    <name evidence="1" type="ORF">SARC_17176</name>
</gene>
<protein>
    <submittedName>
        <fullName evidence="1">Uncharacterized protein</fullName>
    </submittedName>
</protein>